<dbReference type="RefSeq" id="XP_033662249.1">
    <property type="nucleotide sequence ID" value="XM_033814092.1"/>
</dbReference>
<feature type="region of interest" description="Disordered" evidence="1">
    <location>
        <begin position="219"/>
        <end position="242"/>
    </location>
</feature>
<dbReference type="AlphaFoldDB" id="A0A6A6C592"/>
<sequence length="396" mass="44763">MAAMENLKRTVVGVRNVCKDEEFLQLTRENKKVAYLMCAVRNLEAFAEGAAYEIVRERIKEIEEATENRVARKFEKERTEETKRYNDLLARYNSMLAHKKCVEEANKNQVTRDFEQLRVVDSMRYVELDTRHNDLTTSYNGLVSAYKWANYRSEERRDAIEVLNDQVKKQAHIIEQRDLSISQQCSTLHALDQQIVEWQAWAYERGWRPTASQYRSRTTLATPPGLNIPVPPNVPRPFSPTIRRPQNEAVKEEAPATAAKTPVDEATCVDTAAKNKDLASGVDLKASSVSNATEPATDLISTPRFDNAAEARAAGYVLLRSNNSNNEDDKEDDTEDDTTSLPVLIADDSTSIASFSLATERNVDDDDDEAWTFTPGDPDEAQAQAHAEDEDDDYVF</sequence>
<gene>
    <name evidence="2" type="ORF">M409DRAFT_59078</name>
</gene>
<organism evidence="2 3">
    <name type="scientific">Zasmidium cellare ATCC 36951</name>
    <dbReference type="NCBI Taxonomy" id="1080233"/>
    <lineage>
        <taxon>Eukaryota</taxon>
        <taxon>Fungi</taxon>
        <taxon>Dikarya</taxon>
        <taxon>Ascomycota</taxon>
        <taxon>Pezizomycotina</taxon>
        <taxon>Dothideomycetes</taxon>
        <taxon>Dothideomycetidae</taxon>
        <taxon>Mycosphaerellales</taxon>
        <taxon>Mycosphaerellaceae</taxon>
        <taxon>Zasmidium</taxon>
    </lineage>
</organism>
<name>A0A6A6C592_ZASCE</name>
<feature type="region of interest" description="Disordered" evidence="1">
    <location>
        <begin position="358"/>
        <end position="396"/>
    </location>
</feature>
<feature type="region of interest" description="Disordered" evidence="1">
    <location>
        <begin position="320"/>
        <end position="342"/>
    </location>
</feature>
<evidence type="ECO:0000256" key="1">
    <source>
        <dbReference type="SAM" id="MobiDB-lite"/>
    </source>
</evidence>
<feature type="compositionally biased region" description="Pro residues" evidence="1">
    <location>
        <begin position="229"/>
        <end position="238"/>
    </location>
</feature>
<feature type="compositionally biased region" description="Acidic residues" evidence="1">
    <location>
        <begin position="326"/>
        <end position="338"/>
    </location>
</feature>
<reference evidence="2" key="1">
    <citation type="journal article" date="2020" name="Stud. Mycol.">
        <title>101 Dothideomycetes genomes: a test case for predicting lifestyles and emergence of pathogens.</title>
        <authorList>
            <person name="Haridas S."/>
            <person name="Albert R."/>
            <person name="Binder M."/>
            <person name="Bloem J."/>
            <person name="Labutti K."/>
            <person name="Salamov A."/>
            <person name="Andreopoulos B."/>
            <person name="Baker S."/>
            <person name="Barry K."/>
            <person name="Bills G."/>
            <person name="Bluhm B."/>
            <person name="Cannon C."/>
            <person name="Castanera R."/>
            <person name="Culley D."/>
            <person name="Daum C."/>
            <person name="Ezra D."/>
            <person name="Gonzalez J."/>
            <person name="Henrissat B."/>
            <person name="Kuo A."/>
            <person name="Liang C."/>
            <person name="Lipzen A."/>
            <person name="Lutzoni F."/>
            <person name="Magnuson J."/>
            <person name="Mondo S."/>
            <person name="Nolan M."/>
            <person name="Ohm R."/>
            <person name="Pangilinan J."/>
            <person name="Park H.-J."/>
            <person name="Ramirez L."/>
            <person name="Alfaro M."/>
            <person name="Sun H."/>
            <person name="Tritt A."/>
            <person name="Yoshinaga Y."/>
            <person name="Zwiers L.-H."/>
            <person name="Turgeon B."/>
            <person name="Goodwin S."/>
            <person name="Spatafora J."/>
            <person name="Crous P."/>
            <person name="Grigoriev I."/>
        </authorList>
    </citation>
    <scope>NUCLEOTIDE SEQUENCE</scope>
    <source>
        <strain evidence="2">ATCC 36951</strain>
    </source>
</reference>
<dbReference type="Proteomes" id="UP000799537">
    <property type="component" value="Unassembled WGS sequence"/>
</dbReference>
<evidence type="ECO:0000313" key="2">
    <source>
        <dbReference type="EMBL" id="KAF2161360.1"/>
    </source>
</evidence>
<dbReference type="GeneID" id="54567364"/>
<proteinExistence type="predicted"/>
<evidence type="ECO:0000313" key="3">
    <source>
        <dbReference type="Proteomes" id="UP000799537"/>
    </source>
</evidence>
<accession>A0A6A6C592</accession>
<protein>
    <submittedName>
        <fullName evidence="2">Uncharacterized protein</fullName>
    </submittedName>
</protein>
<keyword evidence="3" id="KW-1185">Reference proteome</keyword>
<dbReference type="EMBL" id="ML993619">
    <property type="protein sequence ID" value="KAF2161360.1"/>
    <property type="molecule type" value="Genomic_DNA"/>
</dbReference>